<dbReference type="GO" id="GO:0016787">
    <property type="term" value="F:hydrolase activity"/>
    <property type="evidence" value="ECO:0007669"/>
    <property type="project" value="UniProtKB-KW"/>
</dbReference>
<dbReference type="SMART" id="SM00270">
    <property type="entry name" value="ChtBD1"/>
    <property type="match status" value="3"/>
</dbReference>
<feature type="disulfide bond" evidence="8">
    <location>
        <begin position="164"/>
        <end position="178"/>
    </location>
</feature>
<evidence type="ECO:0000256" key="4">
    <source>
        <dbReference type="ARBA" id="ARBA00022729"/>
    </source>
</evidence>
<feature type="signal peptide" evidence="9">
    <location>
        <begin position="1"/>
        <end position="17"/>
    </location>
</feature>
<evidence type="ECO:0000256" key="7">
    <source>
        <dbReference type="ARBA" id="ARBA00023285"/>
    </source>
</evidence>
<evidence type="ECO:0000313" key="11">
    <source>
        <dbReference type="EMBL" id="KAF2834020.1"/>
    </source>
</evidence>
<dbReference type="PROSITE" id="PS50941">
    <property type="entry name" value="CHIT_BIND_I_2"/>
    <property type="match status" value="3"/>
</dbReference>
<keyword evidence="6" id="KW-0119">Carbohydrate metabolism</keyword>
<feature type="non-terminal residue" evidence="11">
    <location>
        <position position="189"/>
    </location>
</feature>
<dbReference type="GO" id="GO:0008061">
    <property type="term" value="F:chitin binding"/>
    <property type="evidence" value="ECO:0007669"/>
    <property type="project" value="UniProtKB-UniRule"/>
</dbReference>
<proteinExistence type="predicted"/>
<feature type="domain" description="Chitin-binding type-1" evidence="10">
    <location>
        <begin position="23"/>
        <end position="70"/>
    </location>
</feature>
<dbReference type="OrthoDB" id="1193027at2759"/>
<keyword evidence="2 8" id="KW-0147">Chitin-binding</keyword>
<evidence type="ECO:0000256" key="6">
    <source>
        <dbReference type="ARBA" id="ARBA00023277"/>
    </source>
</evidence>
<comment type="caution">
    <text evidence="8">Lacks conserved residue(s) required for the propagation of feature annotation.</text>
</comment>
<comment type="cofactor">
    <cofactor evidence="1">
        <name>Co(2+)</name>
        <dbReference type="ChEBI" id="CHEBI:48828"/>
    </cofactor>
</comment>
<dbReference type="EMBL" id="MU006216">
    <property type="protein sequence ID" value="KAF2834020.1"/>
    <property type="molecule type" value="Genomic_DNA"/>
</dbReference>
<dbReference type="PANTHER" id="PTHR46471:SF2">
    <property type="entry name" value="CHITIN DEACETYLASE-RELATED"/>
    <property type="match status" value="1"/>
</dbReference>
<keyword evidence="12" id="KW-1185">Reference proteome</keyword>
<dbReference type="InterPro" id="IPR001002">
    <property type="entry name" value="Chitin-bd_1"/>
</dbReference>
<evidence type="ECO:0000313" key="12">
    <source>
        <dbReference type="Proteomes" id="UP000799424"/>
    </source>
</evidence>
<keyword evidence="5" id="KW-0378">Hydrolase</keyword>
<organism evidence="11 12">
    <name type="scientific">Ophiobolus disseminans</name>
    <dbReference type="NCBI Taxonomy" id="1469910"/>
    <lineage>
        <taxon>Eukaryota</taxon>
        <taxon>Fungi</taxon>
        <taxon>Dikarya</taxon>
        <taxon>Ascomycota</taxon>
        <taxon>Pezizomycotina</taxon>
        <taxon>Dothideomycetes</taxon>
        <taxon>Pleosporomycetidae</taxon>
        <taxon>Pleosporales</taxon>
        <taxon>Pleosporineae</taxon>
        <taxon>Phaeosphaeriaceae</taxon>
        <taxon>Ophiobolus</taxon>
    </lineage>
</organism>
<protein>
    <recommendedName>
        <fullName evidence="10">Chitin-binding type-1 domain-containing protein</fullName>
    </recommendedName>
</protein>
<dbReference type="AlphaFoldDB" id="A0A6A7AL84"/>
<feature type="disulfide bond" evidence="8">
    <location>
        <begin position="43"/>
        <end position="57"/>
    </location>
</feature>
<dbReference type="SUPFAM" id="SSF57016">
    <property type="entry name" value="Plant lectins/antimicrobial peptides"/>
    <property type="match status" value="3"/>
</dbReference>
<evidence type="ECO:0000256" key="2">
    <source>
        <dbReference type="ARBA" id="ARBA00022669"/>
    </source>
</evidence>
<evidence type="ECO:0000256" key="1">
    <source>
        <dbReference type="ARBA" id="ARBA00001941"/>
    </source>
</evidence>
<evidence type="ECO:0000256" key="9">
    <source>
        <dbReference type="SAM" id="SignalP"/>
    </source>
</evidence>
<name>A0A6A7AL84_9PLEO</name>
<dbReference type="Gene3D" id="3.30.60.10">
    <property type="entry name" value="Endochitinase-like"/>
    <property type="match status" value="3"/>
</dbReference>
<evidence type="ECO:0000259" key="10">
    <source>
        <dbReference type="PROSITE" id="PS50941"/>
    </source>
</evidence>
<feature type="domain" description="Chitin-binding type-1" evidence="10">
    <location>
        <begin position="82"/>
        <end position="125"/>
    </location>
</feature>
<feature type="chain" id="PRO_5025458221" description="Chitin-binding type-1 domain-containing protein" evidence="9">
    <location>
        <begin position="18"/>
        <end position="189"/>
    </location>
</feature>
<accession>A0A6A7AL84</accession>
<evidence type="ECO:0000256" key="5">
    <source>
        <dbReference type="ARBA" id="ARBA00022801"/>
    </source>
</evidence>
<keyword evidence="4 9" id="KW-0732">Signal</keyword>
<dbReference type="Pfam" id="PF00187">
    <property type="entry name" value="Chitin_bind_1"/>
    <property type="match status" value="3"/>
</dbReference>
<gene>
    <name evidence="11" type="ORF">CC86DRAFT_278769</name>
</gene>
<keyword evidence="7" id="KW-0170">Cobalt</keyword>
<evidence type="ECO:0000256" key="8">
    <source>
        <dbReference type="PROSITE-ProRule" id="PRU00261"/>
    </source>
</evidence>
<dbReference type="PANTHER" id="PTHR46471">
    <property type="entry name" value="CHITIN DEACETYLASE"/>
    <property type="match status" value="1"/>
</dbReference>
<feature type="domain" description="Chitin-binding type-1" evidence="10">
    <location>
        <begin position="140"/>
        <end position="189"/>
    </location>
</feature>
<sequence>MRSVLLLVLGALSFVHSQSTSTSGRCGSQFNGLTCKGSTFGDCCSKYNYCGKTADHCGTGCQAGYGTCTSSSPPAVAKVSTDGTCGGSKGFTCQGSVFGNCCSKNGWCGKTSAYCGTGCMSKFGSSSSTSPSSSQQVSTNARCGYEYDAKPGGMTCLGSKWGNCCSQFSYCGSTDAYCGKGCQDKYGNC</sequence>
<evidence type="ECO:0000256" key="3">
    <source>
        <dbReference type="ARBA" id="ARBA00022723"/>
    </source>
</evidence>
<dbReference type="Proteomes" id="UP000799424">
    <property type="component" value="Unassembled WGS sequence"/>
</dbReference>
<dbReference type="InterPro" id="IPR036861">
    <property type="entry name" value="Endochitinase-like_sf"/>
</dbReference>
<dbReference type="GO" id="GO:0046872">
    <property type="term" value="F:metal ion binding"/>
    <property type="evidence" value="ECO:0007669"/>
    <property type="project" value="UniProtKB-KW"/>
</dbReference>
<keyword evidence="3" id="KW-0479">Metal-binding</keyword>
<feature type="disulfide bond" evidence="8">
    <location>
        <begin position="101"/>
        <end position="115"/>
    </location>
</feature>
<keyword evidence="8" id="KW-1015">Disulfide bond</keyword>
<reference evidence="11" key="1">
    <citation type="journal article" date="2020" name="Stud. Mycol.">
        <title>101 Dothideomycetes genomes: a test case for predicting lifestyles and emergence of pathogens.</title>
        <authorList>
            <person name="Haridas S."/>
            <person name="Albert R."/>
            <person name="Binder M."/>
            <person name="Bloem J."/>
            <person name="Labutti K."/>
            <person name="Salamov A."/>
            <person name="Andreopoulos B."/>
            <person name="Baker S."/>
            <person name="Barry K."/>
            <person name="Bills G."/>
            <person name="Bluhm B."/>
            <person name="Cannon C."/>
            <person name="Castanera R."/>
            <person name="Culley D."/>
            <person name="Daum C."/>
            <person name="Ezra D."/>
            <person name="Gonzalez J."/>
            <person name="Henrissat B."/>
            <person name="Kuo A."/>
            <person name="Liang C."/>
            <person name="Lipzen A."/>
            <person name="Lutzoni F."/>
            <person name="Magnuson J."/>
            <person name="Mondo S."/>
            <person name="Nolan M."/>
            <person name="Ohm R."/>
            <person name="Pangilinan J."/>
            <person name="Park H.-J."/>
            <person name="Ramirez L."/>
            <person name="Alfaro M."/>
            <person name="Sun H."/>
            <person name="Tritt A."/>
            <person name="Yoshinaga Y."/>
            <person name="Zwiers L.-H."/>
            <person name="Turgeon B."/>
            <person name="Goodwin S."/>
            <person name="Spatafora J."/>
            <person name="Crous P."/>
            <person name="Grigoriev I."/>
        </authorList>
    </citation>
    <scope>NUCLEOTIDE SEQUENCE</scope>
    <source>
        <strain evidence="11">CBS 113818</strain>
    </source>
</reference>